<proteinExistence type="inferred from homology"/>
<protein>
    <submittedName>
        <fullName evidence="3">Universal stress protein</fullName>
    </submittedName>
</protein>
<dbReference type="CDD" id="cd00293">
    <property type="entry name" value="USP-like"/>
    <property type="match status" value="1"/>
</dbReference>
<comment type="caution">
    <text evidence="3">The sequence shown here is derived from an EMBL/GenBank/DDBJ whole genome shotgun (WGS) entry which is preliminary data.</text>
</comment>
<name>A0A430J8P6_9BACL</name>
<evidence type="ECO:0000259" key="2">
    <source>
        <dbReference type="Pfam" id="PF00582"/>
    </source>
</evidence>
<dbReference type="Pfam" id="PF00582">
    <property type="entry name" value="Usp"/>
    <property type="match status" value="1"/>
</dbReference>
<reference evidence="3 4" key="1">
    <citation type="submission" date="2018-12" db="EMBL/GenBank/DDBJ databases">
        <title>Bacillus ochoae sp. nov., Paenibacillus whitsoniae sp. nov., Paenibacillus spiritus sp. nov. Isolated from the Mars Exploration Rover during spacecraft assembly.</title>
        <authorList>
            <person name="Seuylemezian A."/>
            <person name="Vaishampayan P."/>
        </authorList>
    </citation>
    <scope>NUCLEOTIDE SEQUENCE [LARGE SCALE GENOMIC DNA]</scope>
    <source>
        <strain evidence="3 4">MER 54</strain>
    </source>
</reference>
<dbReference type="AlphaFoldDB" id="A0A430J8P6"/>
<evidence type="ECO:0000313" key="4">
    <source>
        <dbReference type="Proteomes" id="UP000276128"/>
    </source>
</evidence>
<keyword evidence="4" id="KW-1185">Reference proteome</keyword>
<organism evidence="3 4">
    <name type="scientific">Paenibacillus whitsoniae</name>
    <dbReference type="NCBI Taxonomy" id="2496558"/>
    <lineage>
        <taxon>Bacteria</taxon>
        <taxon>Bacillati</taxon>
        <taxon>Bacillota</taxon>
        <taxon>Bacilli</taxon>
        <taxon>Bacillales</taxon>
        <taxon>Paenibacillaceae</taxon>
        <taxon>Paenibacillus</taxon>
    </lineage>
</organism>
<dbReference type="EMBL" id="RXHU01000074">
    <property type="protein sequence ID" value="RTE06484.1"/>
    <property type="molecule type" value="Genomic_DNA"/>
</dbReference>
<dbReference type="InterPro" id="IPR006016">
    <property type="entry name" value="UspA"/>
</dbReference>
<dbReference type="InterPro" id="IPR014729">
    <property type="entry name" value="Rossmann-like_a/b/a_fold"/>
</dbReference>
<evidence type="ECO:0000256" key="1">
    <source>
        <dbReference type="ARBA" id="ARBA00008791"/>
    </source>
</evidence>
<dbReference type="PRINTS" id="PR01438">
    <property type="entry name" value="UNVRSLSTRESS"/>
</dbReference>
<evidence type="ECO:0000313" key="3">
    <source>
        <dbReference type="EMBL" id="RTE06484.1"/>
    </source>
</evidence>
<dbReference type="OrthoDB" id="9777884at2"/>
<gene>
    <name evidence="3" type="ORF">EJQ19_23085</name>
</gene>
<comment type="similarity">
    <text evidence="1">Belongs to the universal stress protein A family.</text>
</comment>
<dbReference type="InterPro" id="IPR006015">
    <property type="entry name" value="Universal_stress_UspA"/>
</dbReference>
<dbReference type="Proteomes" id="UP000276128">
    <property type="component" value="Unassembled WGS sequence"/>
</dbReference>
<dbReference type="PANTHER" id="PTHR46268:SF6">
    <property type="entry name" value="UNIVERSAL STRESS PROTEIN UP12"/>
    <property type="match status" value="1"/>
</dbReference>
<dbReference type="SUPFAM" id="SSF52402">
    <property type="entry name" value="Adenine nucleotide alpha hydrolases-like"/>
    <property type="match status" value="1"/>
</dbReference>
<accession>A0A430J8P6</accession>
<dbReference type="PANTHER" id="PTHR46268">
    <property type="entry name" value="STRESS RESPONSE PROTEIN NHAX"/>
    <property type="match status" value="1"/>
</dbReference>
<dbReference type="Gene3D" id="3.40.50.620">
    <property type="entry name" value="HUPs"/>
    <property type="match status" value="1"/>
</dbReference>
<sequence length="141" mass="15148">MSMFHKILVPIDGSEHSDHALEQAVALAVSLSHEVKITILHVSPILVLNEPPIISIEENAEAEGQQILKPAEDKLTAAGITYDVQLKTGDPSTIITQFADDNQVDLIMMGSRGAGLISEILLGSVSHNVIKHAHCPVMVTK</sequence>
<feature type="domain" description="UspA" evidence="2">
    <location>
        <begin position="3"/>
        <end position="141"/>
    </location>
</feature>